<sequence>TAYRIDVDSIEMTDAPVHTAMCAREGWLTDPEAPPTLECYLSDHYGIAASLKFSRQKPEIRSPQDGSSSTVGTEIRFRALYTARSDTAHPIRFFSNISGDLGTQPTWGSVVLKSDLPAGTHIITASVDDPVIGTTVSDPIIIRVIPDSDNDGLNDEEEALIFGTDPLNPDTDGDGISDGVEVLTLGSNPLLADTDQDGLADADELARGIFTWENSSGTTTAVSVSNVSKAVPTTT</sequence>
<dbReference type="PANTHER" id="PTHR37467">
    <property type="entry name" value="EXPORTED CALCIUM-BINDING GLYCOPROTEIN-RELATED"/>
    <property type="match status" value="1"/>
</dbReference>
<comment type="caution">
    <text evidence="5">The sequence shown here is derived from an EMBL/GenBank/DDBJ whole genome shotgun (WGS) entry which is preliminary data.</text>
</comment>
<dbReference type="SUPFAM" id="SSF103647">
    <property type="entry name" value="TSP type-3 repeat"/>
    <property type="match status" value="1"/>
</dbReference>
<proteinExistence type="predicted"/>
<evidence type="ECO:0000256" key="3">
    <source>
        <dbReference type="ARBA" id="ARBA00022729"/>
    </source>
</evidence>
<accession>A0A0F9BI35</accession>
<dbReference type="InterPro" id="IPR028974">
    <property type="entry name" value="TSP_type-3_rpt"/>
</dbReference>
<dbReference type="PANTHER" id="PTHR37467:SF1">
    <property type="entry name" value="EXPORTED CALCIUM-BINDING GLYCOPROTEIN"/>
    <property type="match status" value="1"/>
</dbReference>
<keyword evidence="4" id="KW-0106">Calcium</keyword>
<evidence type="ECO:0008006" key="6">
    <source>
        <dbReference type="Google" id="ProtNLM"/>
    </source>
</evidence>
<organism evidence="5">
    <name type="scientific">marine sediment metagenome</name>
    <dbReference type="NCBI Taxonomy" id="412755"/>
    <lineage>
        <taxon>unclassified sequences</taxon>
        <taxon>metagenomes</taxon>
        <taxon>ecological metagenomes</taxon>
    </lineage>
</organism>
<keyword evidence="2" id="KW-0964">Secreted</keyword>
<dbReference type="AlphaFoldDB" id="A0A0F9BI35"/>
<dbReference type="Gene3D" id="4.10.1080.10">
    <property type="entry name" value="TSP type-3 repeat"/>
    <property type="match status" value="1"/>
</dbReference>
<feature type="non-terminal residue" evidence="5">
    <location>
        <position position="1"/>
    </location>
</feature>
<dbReference type="InterPro" id="IPR059100">
    <property type="entry name" value="TSP3_bac"/>
</dbReference>
<gene>
    <name evidence="5" type="ORF">LCGC14_2787330</name>
</gene>
<dbReference type="GO" id="GO:0005509">
    <property type="term" value="F:calcium ion binding"/>
    <property type="evidence" value="ECO:0007669"/>
    <property type="project" value="InterPro"/>
</dbReference>
<evidence type="ECO:0000256" key="1">
    <source>
        <dbReference type="ARBA" id="ARBA00004613"/>
    </source>
</evidence>
<name>A0A0F9BI35_9ZZZZ</name>
<dbReference type="Pfam" id="PF18884">
    <property type="entry name" value="TSP3_bac"/>
    <property type="match status" value="3"/>
</dbReference>
<reference evidence="5" key="1">
    <citation type="journal article" date="2015" name="Nature">
        <title>Complex archaea that bridge the gap between prokaryotes and eukaryotes.</title>
        <authorList>
            <person name="Spang A."/>
            <person name="Saw J.H."/>
            <person name="Jorgensen S.L."/>
            <person name="Zaremba-Niedzwiedzka K."/>
            <person name="Martijn J."/>
            <person name="Lind A.E."/>
            <person name="van Eijk R."/>
            <person name="Schleper C."/>
            <person name="Guy L."/>
            <person name="Ettema T.J."/>
        </authorList>
    </citation>
    <scope>NUCLEOTIDE SEQUENCE</scope>
</reference>
<keyword evidence="3" id="KW-0732">Signal</keyword>
<dbReference type="InterPro" id="IPR053180">
    <property type="entry name" value="Ca-binding_acidic-repeat"/>
</dbReference>
<dbReference type="EMBL" id="LAZR01051954">
    <property type="protein sequence ID" value="KKK84041.1"/>
    <property type="molecule type" value="Genomic_DNA"/>
</dbReference>
<evidence type="ECO:0000256" key="4">
    <source>
        <dbReference type="ARBA" id="ARBA00022837"/>
    </source>
</evidence>
<protein>
    <recommendedName>
        <fullName evidence="6">Bacterial Ig-like domain-containing protein</fullName>
    </recommendedName>
</protein>
<evidence type="ECO:0000313" key="5">
    <source>
        <dbReference type="EMBL" id="KKK84041.1"/>
    </source>
</evidence>
<evidence type="ECO:0000256" key="2">
    <source>
        <dbReference type="ARBA" id="ARBA00022525"/>
    </source>
</evidence>
<comment type="subcellular location">
    <subcellularLocation>
        <location evidence="1">Secreted</location>
    </subcellularLocation>
</comment>